<reference evidence="2 3" key="1">
    <citation type="submission" date="2015-01" db="EMBL/GenBank/DDBJ databases">
        <title>The Genome Sequence of Ochroconis gallopava CBS43764.</title>
        <authorList>
            <consortium name="The Broad Institute Genomics Platform"/>
            <person name="Cuomo C."/>
            <person name="de Hoog S."/>
            <person name="Gorbushina A."/>
            <person name="Stielow B."/>
            <person name="Teixiera M."/>
            <person name="Abouelleil A."/>
            <person name="Chapman S.B."/>
            <person name="Priest M."/>
            <person name="Young S.K."/>
            <person name="Wortman J."/>
            <person name="Nusbaum C."/>
            <person name="Birren B."/>
        </authorList>
    </citation>
    <scope>NUCLEOTIDE SEQUENCE [LARGE SCALE GENOMIC DNA]</scope>
    <source>
        <strain evidence="2 3">CBS 43764</strain>
    </source>
</reference>
<dbReference type="OrthoDB" id="3940921at2759"/>
<dbReference type="EMBL" id="KN847560">
    <property type="protein sequence ID" value="KIW00743.1"/>
    <property type="molecule type" value="Genomic_DNA"/>
</dbReference>
<evidence type="ECO:0000313" key="2">
    <source>
        <dbReference type="EMBL" id="KIW00743.1"/>
    </source>
</evidence>
<accession>A0A0D2A1V8</accession>
<sequence>MVPVYTITTVSSLSEAAREGKKIVERYEHGKAYYPTPIQNLLETLCHYCTVLQDVAVVLDEYREVLPQRNSFASKVETCKTFLEDFLGNGSKKGSVEHVESPGIAMKTKDLVLKVWRRRNTDSSPSSPLNHENPDNIKRCKALEYELQLDMNKLLTYIVLKALRRSVILDNENSGDTLTKYERDCIQKGLLQPSKFGPAAAGRSPAHLGVSEDEPFEVIYRKLLRLRSMYERARNRAIHVPGATENLEPLRSMVEAIWQVMNRRVGQTARQFRIPTRMIFEGSSTTFMQIMLELTNESQHLTTNTSEFRQRRDSVLYPTLSPTTSQHGSYYNLSPRAVRQGSTSSISVSPSMSTPFTSPFSSVGLGGSATSFTPLPMSSLPSQTARMTLNAGVRQEVDIYLQSWRCIKLVDNSRLVHWDSIYNSQKVVHTVPRESIPGIQHSIHARREFEVFFSGNPHHVVHYENDRPDFEDDFLPSYRFLTEDFGIQFMSDLRDKTLLVYFETDVIWSDRHPHKEKGHDRGMARNVCILLWQDKEWPYRHSISFPANSISVHQVEYPVLRFHEARMQSENVRLDARDENYLPADPTEEELEAAQMVPPVKVPLWLRIQFSGRSPRPQAERFVNMWNIAWREDHITRPKPPTPAADALLSPGGTVLPAELPWGQAEPQEAHSEHVVPENELPEGPFQMTLGETPNRPEYFATPELEGSHVP</sequence>
<evidence type="ECO:0000313" key="3">
    <source>
        <dbReference type="Proteomes" id="UP000053259"/>
    </source>
</evidence>
<dbReference type="RefSeq" id="XP_016210612.1">
    <property type="nucleotide sequence ID" value="XM_016361533.1"/>
</dbReference>
<dbReference type="AlphaFoldDB" id="A0A0D2A1V8"/>
<dbReference type="GeneID" id="27315700"/>
<gene>
    <name evidence="2" type="ORF">PV09_07727</name>
</gene>
<protein>
    <submittedName>
        <fullName evidence="2">Uncharacterized protein</fullName>
    </submittedName>
</protein>
<feature type="region of interest" description="Disordered" evidence="1">
    <location>
        <begin position="665"/>
        <end position="711"/>
    </location>
</feature>
<keyword evidence="3" id="KW-1185">Reference proteome</keyword>
<dbReference type="Proteomes" id="UP000053259">
    <property type="component" value="Unassembled WGS sequence"/>
</dbReference>
<feature type="compositionally biased region" description="Basic and acidic residues" evidence="1">
    <location>
        <begin position="668"/>
        <end position="677"/>
    </location>
</feature>
<organism evidence="2 3">
    <name type="scientific">Verruconis gallopava</name>
    <dbReference type="NCBI Taxonomy" id="253628"/>
    <lineage>
        <taxon>Eukaryota</taxon>
        <taxon>Fungi</taxon>
        <taxon>Dikarya</taxon>
        <taxon>Ascomycota</taxon>
        <taxon>Pezizomycotina</taxon>
        <taxon>Dothideomycetes</taxon>
        <taxon>Pleosporomycetidae</taxon>
        <taxon>Venturiales</taxon>
        <taxon>Sympoventuriaceae</taxon>
        <taxon>Verruconis</taxon>
    </lineage>
</organism>
<proteinExistence type="predicted"/>
<dbReference type="HOGENOM" id="CLU_388411_0_0_1"/>
<evidence type="ECO:0000256" key="1">
    <source>
        <dbReference type="SAM" id="MobiDB-lite"/>
    </source>
</evidence>
<dbReference type="VEuPathDB" id="FungiDB:PV09_07727"/>
<name>A0A0D2A1V8_9PEZI</name>
<dbReference type="InParanoid" id="A0A0D2A1V8"/>